<name>A0A5J6MSR5_9PROT</name>
<evidence type="ECO:0000256" key="1">
    <source>
        <dbReference type="ARBA" id="ARBA00004651"/>
    </source>
</evidence>
<comment type="subcellular location">
    <subcellularLocation>
        <location evidence="1">Cell membrane</location>
        <topology evidence="1">Multi-pass membrane protein</topology>
    </subcellularLocation>
</comment>
<dbReference type="PANTHER" id="PTHR30482:SF4">
    <property type="entry name" value="SLR1201 PROTEIN"/>
    <property type="match status" value="1"/>
</dbReference>
<dbReference type="InterPro" id="IPR001851">
    <property type="entry name" value="ABC_transp_permease"/>
</dbReference>
<feature type="transmembrane region" description="Helical" evidence="6">
    <location>
        <begin position="226"/>
        <end position="250"/>
    </location>
</feature>
<accession>A0A5J6MSR5</accession>
<feature type="transmembrane region" description="Helical" evidence="6">
    <location>
        <begin position="58"/>
        <end position="80"/>
    </location>
</feature>
<reference evidence="7 8" key="1">
    <citation type="submission" date="2019-08" db="EMBL/GenBank/DDBJ databases">
        <title>Hyperibacter terrae gen. nov., sp. nov. and Hyperibacter viscosus sp. nov., two new members in the family Rhodospirillaceae isolated from the rhizosphere of Hypericum perforatum.</title>
        <authorList>
            <person name="Noviana Z."/>
        </authorList>
    </citation>
    <scope>NUCLEOTIDE SEQUENCE [LARGE SCALE GENOMIC DNA]</scope>
    <source>
        <strain evidence="7 8">R5913</strain>
    </source>
</reference>
<keyword evidence="4 6" id="KW-1133">Transmembrane helix</keyword>
<organism evidence="7 8">
    <name type="scientific">Hypericibacter terrae</name>
    <dbReference type="NCBI Taxonomy" id="2602015"/>
    <lineage>
        <taxon>Bacteria</taxon>
        <taxon>Pseudomonadati</taxon>
        <taxon>Pseudomonadota</taxon>
        <taxon>Alphaproteobacteria</taxon>
        <taxon>Rhodospirillales</taxon>
        <taxon>Dongiaceae</taxon>
        <taxon>Hypericibacter</taxon>
    </lineage>
</organism>
<keyword evidence="8" id="KW-1185">Reference proteome</keyword>
<evidence type="ECO:0000256" key="3">
    <source>
        <dbReference type="ARBA" id="ARBA00022692"/>
    </source>
</evidence>
<feature type="transmembrane region" description="Helical" evidence="6">
    <location>
        <begin position="262"/>
        <end position="284"/>
    </location>
</feature>
<evidence type="ECO:0000256" key="5">
    <source>
        <dbReference type="ARBA" id="ARBA00023136"/>
    </source>
</evidence>
<dbReference type="CDD" id="cd06581">
    <property type="entry name" value="TM_PBP1_LivM_like"/>
    <property type="match status" value="1"/>
</dbReference>
<gene>
    <name evidence="7" type="ORF">FRZ44_44020</name>
</gene>
<feature type="transmembrane region" description="Helical" evidence="6">
    <location>
        <begin position="122"/>
        <end position="142"/>
    </location>
</feature>
<dbReference type="InterPro" id="IPR043428">
    <property type="entry name" value="LivM-like"/>
</dbReference>
<feature type="transmembrane region" description="Helical" evidence="6">
    <location>
        <begin position="296"/>
        <end position="322"/>
    </location>
</feature>
<dbReference type="GO" id="GO:0015658">
    <property type="term" value="F:branched-chain amino acid transmembrane transporter activity"/>
    <property type="evidence" value="ECO:0007669"/>
    <property type="project" value="InterPro"/>
</dbReference>
<evidence type="ECO:0000256" key="4">
    <source>
        <dbReference type="ARBA" id="ARBA00022989"/>
    </source>
</evidence>
<dbReference type="RefSeq" id="WP_151179182.1">
    <property type="nucleotide sequence ID" value="NZ_CP042906.1"/>
</dbReference>
<evidence type="ECO:0000313" key="8">
    <source>
        <dbReference type="Proteomes" id="UP000326202"/>
    </source>
</evidence>
<protein>
    <submittedName>
        <fullName evidence="7">Branched-chain amino acid ABC transporter permease</fullName>
    </submittedName>
</protein>
<dbReference type="PANTHER" id="PTHR30482">
    <property type="entry name" value="HIGH-AFFINITY BRANCHED-CHAIN AMINO ACID TRANSPORT SYSTEM PERMEASE"/>
    <property type="match status" value="1"/>
</dbReference>
<dbReference type="Proteomes" id="UP000326202">
    <property type="component" value="Chromosome"/>
</dbReference>
<sequence>MATTTMQPAPARPLLARLLGSAALLFLLVFPAIASDYEVGLLGKFLVFGIFALSLDLIWGFSGVVNFGHAIFFGAGAYAMGILLKALPFAGATYIAALGGVLFPALLALVMGYFLFYGRVSGVFFGVVTLALTGAAHSIIIVNGSLTGGMNGLYGYPPPTLGIPGLWELDWYEANVSYYTAVTGSVGCLALSRWLVKSDFGRALGAIRENEDRAAYLGYDVPQIKLIIFTIACAMAGLSGVLYVPIGFISPDLIGVTMSASVLVWVAVGGRGTLIGAFIGALLVNYLQTLLSDAFVVLWLLLVGLFFILVVLFWPGGIVGLARHEWLRARLRALGLVP</sequence>
<keyword evidence="3 6" id="KW-0812">Transmembrane</keyword>
<dbReference type="AlphaFoldDB" id="A0A5J6MSR5"/>
<keyword evidence="5 6" id="KW-0472">Membrane</keyword>
<feature type="transmembrane region" description="Helical" evidence="6">
    <location>
        <begin position="92"/>
        <end position="116"/>
    </location>
</feature>
<proteinExistence type="predicted"/>
<keyword evidence="2" id="KW-1003">Cell membrane</keyword>
<dbReference type="KEGG" id="htq:FRZ44_44020"/>
<evidence type="ECO:0000256" key="6">
    <source>
        <dbReference type="SAM" id="Phobius"/>
    </source>
</evidence>
<dbReference type="GO" id="GO:0005886">
    <property type="term" value="C:plasma membrane"/>
    <property type="evidence" value="ECO:0007669"/>
    <property type="project" value="UniProtKB-SubCell"/>
</dbReference>
<dbReference type="Pfam" id="PF02653">
    <property type="entry name" value="BPD_transp_2"/>
    <property type="match status" value="1"/>
</dbReference>
<evidence type="ECO:0000313" key="7">
    <source>
        <dbReference type="EMBL" id="QEX19090.1"/>
    </source>
</evidence>
<evidence type="ECO:0000256" key="2">
    <source>
        <dbReference type="ARBA" id="ARBA00022475"/>
    </source>
</evidence>
<dbReference type="EMBL" id="CP042906">
    <property type="protein sequence ID" value="QEX19090.1"/>
    <property type="molecule type" value="Genomic_DNA"/>
</dbReference>
<dbReference type="OrthoDB" id="9804361at2"/>